<dbReference type="InterPro" id="IPR024528">
    <property type="entry name" value="ThrE_2"/>
</dbReference>
<keyword evidence="6 8" id="KW-0472">Membrane</keyword>
<protein>
    <submittedName>
        <fullName evidence="10">Threonine/serine exporter family protein</fullName>
    </submittedName>
</protein>
<keyword evidence="5 8" id="KW-1133">Transmembrane helix</keyword>
<evidence type="ECO:0000256" key="1">
    <source>
        <dbReference type="ARBA" id="ARBA00004651"/>
    </source>
</evidence>
<dbReference type="Proteomes" id="UP000515960">
    <property type="component" value="Chromosome"/>
</dbReference>
<feature type="transmembrane region" description="Helical" evidence="8">
    <location>
        <begin position="6"/>
        <end position="23"/>
    </location>
</feature>
<dbReference type="PANTHER" id="PTHR34390">
    <property type="entry name" value="UPF0442 PROTEIN YJJB-RELATED"/>
    <property type="match status" value="1"/>
</dbReference>
<dbReference type="PANTHER" id="PTHR34390:SF1">
    <property type="entry name" value="SUCCINATE TRANSPORTER SUBUNIT YJJB-RELATED"/>
    <property type="match status" value="1"/>
</dbReference>
<evidence type="ECO:0000313" key="11">
    <source>
        <dbReference type="Proteomes" id="UP000515960"/>
    </source>
</evidence>
<keyword evidence="3" id="KW-0997">Cell inner membrane</keyword>
<evidence type="ECO:0000313" key="10">
    <source>
        <dbReference type="EMBL" id="QNL44474.1"/>
    </source>
</evidence>
<evidence type="ECO:0000259" key="9">
    <source>
        <dbReference type="Pfam" id="PF12821"/>
    </source>
</evidence>
<organism evidence="10 11">
    <name type="scientific">Oscillibacter hominis</name>
    <dbReference type="NCBI Taxonomy" id="2763056"/>
    <lineage>
        <taxon>Bacteria</taxon>
        <taxon>Bacillati</taxon>
        <taxon>Bacillota</taxon>
        <taxon>Clostridia</taxon>
        <taxon>Eubacteriales</taxon>
        <taxon>Oscillospiraceae</taxon>
        <taxon>Oscillibacter</taxon>
    </lineage>
</organism>
<feature type="domain" description="Threonine/Serine exporter ThrE" evidence="9">
    <location>
        <begin position="7"/>
        <end position="134"/>
    </location>
</feature>
<gene>
    <name evidence="10" type="ORF">H8790_13745</name>
</gene>
<feature type="transmembrane region" description="Helical" evidence="8">
    <location>
        <begin position="28"/>
        <end position="47"/>
    </location>
</feature>
<dbReference type="Pfam" id="PF12821">
    <property type="entry name" value="ThrE_2"/>
    <property type="match status" value="1"/>
</dbReference>
<dbReference type="GO" id="GO:0015744">
    <property type="term" value="P:succinate transport"/>
    <property type="evidence" value="ECO:0007669"/>
    <property type="project" value="TreeGrafter"/>
</dbReference>
<accession>A0A7G9B4J3</accession>
<keyword evidence="2" id="KW-1003">Cell membrane</keyword>
<proteinExistence type="inferred from homology"/>
<evidence type="ECO:0000256" key="7">
    <source>
        <dbReference type="ARBA" id="ARBA00034125"/>
    </source>
</evidence>
<dbReference type="GO" id="GO:0005886">
    <property type="term" value="C:plasma membrane"/>
    <property type="evidence" value="ECO:0007669"/>
    <property type="project" value="UniProtKB-SubCell"/>
</dbReference>
<dbReference type="InterPro" id="IPR050539">
    <property type="entry name" value="ThrE_Dicarb/AminoAcid_Exp"/>
</dbReference>
<sequence>MERYLPCLYAFLACMGFCFIFEVKKPLFIFLASLTGALSWAAFLLCAHLGSEIGQYFLATVVVSILSEVLARIMKAPAAIFLIIGIIPLVPGGGLYYTMDALINGDMQLFLEKGMSTAAYAGAIAVGVSMVTSVFRIFFWKRRPGQQG</sequence>
<evidence type="ECO:0000256" key="8">
    <source>
        <dbReference type="SAM" id="Phobius"/>
    </source>
</evidence>
<reference evidence="10 11" key="1">
    <citation type="submission" date="2020-08" db="EMBL/GenBank/DDBJ databases">
        <authorList>
            <person name="Liu C."/>
            <person name="Sun Q."/>
        </authorList>
    </citation>
    <scope>NUCLEOTIDE SEQUENCE [LARGE SCALE GENOMIC DNA]</scope>
    <source>
        <strain evidence="10 11">NSJ-62</strain>
    </source>
</reference>
<comment type="subcellular location">
    <subcellularLocation>
        <location evidence="1">Cell membrane</location>
        <topology evidence="1">Multi-pass membrane protein</topology>
    </subcellularLocation>
</comment>
<evidence type="ECO:0000256" key="3">
    <source>
        <dbReference type="ARBA" id="ARBA00022519"/>
    </source>
</evidence>
<name>A0A7G9B4J3_9FIRM</name>
<evidence type="ECO:0000256" key="2">
    <source>
        <dbReference type="ARBA" id="ARBA00022475"/>
    </source>
</evidence>
<evidence type="ECO:0000256" key="5">
    <source>
        <dbReference type="ARBA" id="ARBA00022989"/>
    </source>
</evidence>
<comment type="similarity">
    <text evidence="7">Belongs to the ThrE exporter (TC 2.A.79) family.</text>
</comment>
<keyword evidence="4 8" id="KW-0812">Transmembrane</keyword>
<feature type="transmembrane region" description="Helical" evidence="8">
    <location>
        <begin position="78"/>
        <end position="98"/>
    </location>
</feature>
<dbReference type="EMBL" id="CP060490">
    <property type="protein sequence ID" value="QNL44474.1"/>
    <property type="molecule type" value="Genomic_DNA"/>
</dbReference>
<feature type="transmembrane region" description="Helical" evidence="8">
    <location>
        <begin position="118"/>
        <end position="139"/>
    </location>
</feature>
<evidence type="ECO:0000256" key="6">
    <source>
        <dbReference type="ARBA" id="ARBA00023136"/>
    </source>
</evidence>
<dbReference type="KEGG" id="ohi:H8790_13745"/>
<dbReference type="AlphaFoldDB" id="A0A7G9B4J3"/>
<dbReference type="RefSeq" id="WP_187333075.1">
    <property type="nucleotide sequence ID" value="NZ_CP060490.1"/>
</dbReference>
<evidence type="ECO:0000256" key="4">
    <source>
        <dbReference type="ARBA" id="ARBA00022692"/>
    </source>
</evidence>
<keyword evidence="11" id="KW-1185">Reference proteome</keyword>